<dbReference type="InterPro" id="IPR036895">
    <property type="entry name" value="Uracil-DNA_glycosylase-like_sf"/>
</dbReference>
<protein>
    <submittedName>
        <fullName evidence="2">G/U mismatch-specific uracil-DNA glycosylase</fullName>
    </submittedName>
</protein>
<dbReference type="InterPro" id="IPR005122">
    <property type="entry name" value="Uracil-DNA_glycosylase-like"/>
</dbReference>
<dbReference type="CDD" id="cd10032">
    <property type="entry name" value="UDG-F6_HDG"/>
    <property type="match status" value="1"/>
</dbReference>
<evidence type="ECO:0000313" key="2">
    <source>
        <dbReference type="EMBL" id="SHF60807.1"/>
    </source>
</evidence>
<dbReference type="Pfam" id="PF03167">
    <property type="entry name" value="UDG"/>
    <property type="match status" value="1"/>
</dbReference>
<reference evidence="3" key="1">
    <citation type="submission" date="2016-11" db="EMBL/GenBank/DDBJ databases">
        <authorList>
            <person name="Varghese N."/>
            <person name="Submissions S."/>
        </authorList>
    </citation>
    <scope>NUCLEOTIDE SEQUENCE [LARGE SCALE GENOMIC DNA]</scope>
    <source>
        <strain evidence="3">DSM 27370</strain>
    </source>
</reference>
<proteinExistence type="predicted"/>
<gene>
    <name evidence="2" type="ORF">SAMN05444362_10844</name>
</gene>
<evidence type="ECO:0000259" key="1">
    <source>
        <dbReference type="Pfam" id="PF03167"/>
    </source>
</evidence>
<name>A0A1M5D1W1_9BACT</name>
<feature type="domain" description="Uracil-DNA glycosylase-like" evidence="1">
    <location>
        <begin position="7"/>
        <end position="154"/>
    </location>
</feature>
<dbReference type="EMBL" id="FQUC01000008">
    <property type="protein sequence ID" value="SHF60807.1"/>
    <property type="molecule type" value="Genomic_DNA"/>
</dbReference>
<evidence type="ECO:0000313" key="3">
    <source>
        <dbReference type="Proteomes" id="UP000184480"/>
    </source>
</evidence>
<dbReference type="NCBIfam" id="TIGR04274">
    <property type="entry name" value="hypoxanDNAglyco"/>
    <property type="match status" value="1"/>
</dbReference>
<dbReference type="Gene3D" id="3.40.470.10">
    <property type="entry name" value="Uracil-DNA glycosylase-like domain"/>
    <property type="match status" value="1"/>
</dbReference>
<dbReference type="RefSeq" id="WP_062178259.1">
    <property type="nucleotide sequence ID" value="NZ_BBXL01000004.1"/>
</dbReference>
<dbReference type="STRING" id="1346286.SAMN05444362_10844"/>
<dbReference type="Proteomes" id="UP000184480">
    <property type="component" value="Unassembled WGS sequence"/>
</dbReference>
<organism evidence="2 3">
    <name type="scientific">Dysgonomonas macrotermitis</name>
    <dbReference type="NCBI Taxonomy" id="1346286"/>
    <lineage>
        <taxon>Bacteria</taxon>
        <taxon>Pseudomonadati</taxon>
        <taxon>Bacteroidota</taxon>
        <taxon>Bacteroidia</taxon>
        <taxon>Bacteroidales</taxon>
        <taxon>Dysgonomonadaceae</taxon>
        <taxon>Dysgonomonas</taxon>
    </lineage>
</organism>
<dbReference type="AlphaFoldDB" id="A0A1M5D1W1"/>
<sequence>MKIAFPPIIDQNSVVLILGTMPSEESLRKQEYYGHKTNQFWRLIFAVFSKEHTNIYADKVKLLQSHKIALWDVIKCCEGKGSADTAIKNEQANDFSLLFQNYPKISTIIFSSKKSEEFYCKYVGKHPDITYYTLPSPSTANARLSFEDKLKKWQLLTDITK</sequence>
<dbReference type="OrthoDB" id="9799921at2"/>
<accession>A0A1M5D1W1</accession>
<keyword evidence="3" id="KW-1185">Reference proteome</keyword>
<dbReference type="SUPFAM" id="SSF52141">
    <property type="entry name" value="Uracil-DNA glycosylase-like"/>
    <property type="match status" value="1"/>
</dbReference>
<dbReference type="InterPro" id="IPR026353">
    <property type="entry name" value="Hypoxan-DNA_Glyclase"/>
</dbReference>